<feature type="region of interest" description="Disordered" evidence="7">
    <location>
        <begin position="504"/>
        <end position="527"/>
    </location>
</feature>
<keyword evidence="8" id="KW-0472">Membrane</keyword>
<dbReference type="AlphaFoldDB" id="A0A8W8KTM6"/>
<dbReference type="RefSeq" id="XP_034302481.1">
    <property type="nucleotide sequence ID" value="XM_034446590.2"/>
</dbReference>
<dbReference type="InterPro" id="IPR036116">
    <property type="entry name" value="FN3_sf"/>
</dbReference>
<dbReference type="PROSITE" id="PS01248">
    <property type="entry name" value="EGF_LAM_1"/>
    <property type="match status" value="1"/>
</dbReference>
<comment type="caution">
    <text evidence="6">Lacks conserved residue(s) required for the propagation of feature annotation.</text>
</comment>
<feature type="transmembrane region" description="Helical" evidence="8">
    <location>
        <begin position="439"/>
        <end position="464"/>
    </location>
</feature>
<dbReference type="FunFam" id="2.10.25.10:FF:000188">
    <property type="entry name" value="Laminin subunit gamma 2"/>
    <property type="match status" value="1"/>
</dbReference>
<dbReference type="OMA" id="GNICHMC"/>
<dbReference type="KEGG" id="crg:105321914"/>
<dbReference type="CDD" id="cd00055">
    <property type="entry name" value="EGF_Lam"/>
    <property type="match status" value="2"/>
</dbReference>
<dbReference type="PROSITE" id="PS50027">
    <property type="entry name" value="EGF_LAM_2"/>
    <property type="match status" value="1"/>
</dbReference>
<dbReference type="GO" id="GO:0005604">
    <property type="term" value="C:basement membrane"/>
    <property type="evidence" value="ECO:0007669"/>
    <property type="project" value="UniProtKB-ARBA"/>
</dbReference>
<keyword evidence="2" id="KW-0677">Repeat</keyword>
<dbReference type="GO" id="GO:0009888">
    <property type="term" value="P:tissue development"/>
    <property type="evidence" value="ECO:0007669"/>
    <property type="project" value="TreeGrafter"/>
</dbReference>
<evidence type="ECO:0000256" key="5">
    <source>
        <dbReference type="ARBA" id="ARBA00023292"/>
    </source>
</evidence>
<organism evidence="11 12">
    <name type="scientific">Magallana gigas</name>
    <name type="common">Pacific oyster</name>
    <name type="synonym">Crassostrea gigas</name>
    <dbReference type="NCBI Taxonomy" id="29159"/>
    <lineage>
        <taxon>Eukaryota</taxon>
        <taxon>Metazoa</taxon>
        <taxon>Spiralia</taxon>
        <taxon>Lophotrochozoa</taxon>
        <taxon>Mollusca</taxon>
        <taxon>Bivalvia</taxon>
        <taxon>Autobranchia</taxon>
        <taxon>Pteriomorphia</taxon>
        <taxon>Ostreida</taxon>
        <taxon>Ostreoidea</taxon>
        <taxon>Ostreidae</taxon>
        <taxon>Magallana</taxon>
    </lineage>
</organism>
<proteinExistence type="predicted"/>
<dbReference type="Gene3D" id="2.10.25.10">
    <property type="entry name" value="Laminin"/>
    <property type="match status" value="2"/>
</dbReference>
<evidence type="ECO:0000313" key="11">
    <source>
        <dbReference type="EnsemblMetazoa" id="G25225.2:cds"/>
    </source>
</evidence>
<keyword evidence="12" id="KW-1185">Reference proteome</keyword>
<evidence type="ECO:0000256" key="6">
    <source>
        <dbReference type="PROSITE-ProRule" id="PRU00460"/>
    </source>
</evidence>
<feature type="chain" id="PRO_5036450543" description="Laminin EGF-like domain-containing protein" evidence="9">
    <location>
        <begin position="23"/>
        <end position="527"/>
    </location>
</feature>
<dbReference type="Proteomes" id="UP000005408">
    <property type="component" value="Unassembled WGS sequence"/>
</dbReference>
<dbReference type="OrthoDB" id="6159857at2759"/>
<keyword evidence="3 6" id="KW-1015">Disulfide bond</keyword>
<accession>A0A8W8KTM6</accession>
<dbReference type="EnsemblMetazoa" id="G25225.2">
    <property type="protein sequence ID" value="G25225.2:cds"/>
    <property type="gene ID" value="G25225"/>
</dbReference>
<dbReference type="Pfam" id="PF00053">
    <property type="entry name" value="EGF_laminin"/>
    <property type="match status" value="3"/>
</dbReference>
<dbReference type="InterPro" id="IPR050440">
    <property type="entry name" value="Laminin/Netrin_ECM"/>
</dbReference>
<keyword evidence="8" id="KW-0812">Transmembrane</keyword>
<dbReference type="PANTHER" id="PTHR10574">
    <property type="entry name" value="NETRIN/LAMININ-RELATED"/>
    <property type="match status" value="1"/>
</dbReference>
<evidence type="ECO:0000256" key="8">
    <source>
        <dbReference type="SAM" id="Phobius"/>
    </source>
</evidence>
<keyword evidence="8" id="KW-1133">Transmembrane helix</keyword>
<feature type="disulfide bond" evidence="6">
    <location>
        <begin position="394"/>
        <end position="403"/>
    </location>
</feature>
<dbReference type="GO" id="GO:0009887">
    <property type="term" value="P:animal organ morphogenesis"/>
    <property type="evidence" value="ECO:0007669"/>
    <property type="project" value="TreeGrafter"/>
</dbReference>
<evidence type="ECO:0000256" key="7">
    <source>
        <dbReference type="SAM" id="MobiDB-lite"/>
    </source>
</evidence>
<evidence type="ECO:0000256" key="4">
    <source>
        <dbReference type="ARBA" id="ARBA00023180"/>
    </source>
</evidence>
<sequence>MSDLILYQLIFSVLLIWSPCRCLPDREKDIESPGHVVLQPPGNLSTVYVGDGDIYFYWSPPQNYPTHKPVNLSGSDEYKISSTDNVHFSDSGTWLEKQSIAEKDMNWAFKFFSLSGFSSENLDAQNSPDLAPQMNKTLEEHIIQENLTPEQLAKISKHYKSKNVSELPEWFKKKIVPREHAGILLYTIIWQEMENGETLGEVWNDTVEPSKLDYHIKGLKAQTNYSICVEVMYYSFTTLRSEYLEIETNRNFSLIPPGDHKDNCHCDKMGTVNDDPDHPGCRTHFFGSMSLKLCQCQEGYSGMYCHICRPGYYRLGPNMPCNKCPCDIKKSNGYCHFREGYLFCDTCNEGYGGNLCQTCAKGYYRPGGSAYCTRCNCHGNTDFCQDITGECIGCRHNTAGFNCNRCAHGYVNIRKTGHLTSCVHADTAKQMQEKNKPSVGSGAIAGICVTVIVVIGLIIGVVIYKRYWRYPTARPFWTVELKDDHEGICFSSVPEDELVAITAREEEEERKRGKSGSQPYTKLRENI</sequence>
<feature type="domain" description="Laminin EGF-like" evidence="10">
    <location>
        <begin position="375"/>
        <end position="424"/>
    </location>
</feature>
<evidence type="ECO:0000313" key="12">
    <source>
        <dbReference type="Proteomes" id="UP000005408"/>
    </source>
</evidence>
<name>A0A8W8KTM6_MAGGI</name>
<evidence type="ECO:0000256" key="3">
    <source>
        <dbReference type="ARBA" id="ARBA00023157"/>
    </source>
</evidence>
<protein>
    <recommendedName>
        <fullName evidence="10">Laminin EGF-like domain-containing protein</fullName>
    </recommendedName>
</protein>
<dbReference type="SMART" id="SM00180">
    <property type="entry name" value="EGF_Lam"/>
    <property type="match status" value="3"/>
</dbReference>
<evidence type="ECO:0000256" key="9">
    <source>
        <dbReference type="SAM" id="SignalP"/>
    </source>
</evidence>
<evidence type="ECO:0000259" key="10">
    <source>
        <dbReference type="PROSITE" id="PS50027"/>
    </source>
</evidence>
<keyword evidence="5 6" id="KW-0424">Laminin EGF-like domain</keyword>
<keyword evidence="4" id="KW-0325">Glycoprotein</keyword>
<keyword evidence="1 9" id="KW-0732">Signal</keyword>
<dbReference type="SUPFAM" id="SSF57196">
    <property type="entry name" value="EGF/Laminin"/>
    <property type="match status" value="1"/>
</dbReference>
<reference evidence="11" key="1">
    <citation type="submission" date="2022-08" db="UniProtKB">
        <authorList>
            <consortium name="EnsemblMetazoa"/>
        </authorList>
    </citation>
    <scope>IDENTIFICATION</scope>
    <source>
        <strain evidence="11">05x7-T-G4-1.051#20</strain>
    </source>
</reference>
<feature type="signal peptide" evidence="9">
    <location>
        <begin position="1"/>
        <end position="22"/>
    </location>
</feature>
<dbReference type="PANTHER" id="PTHR10574:SF406">
    <property type="entry name" value="LAMININ SUBUNIT ALPHA 5"/>
    <property type="match status" value="1"/>
</dbReference>
<evidence type="ECO:0000256" key="1">
    <source>
        <dbReference type="ARBA" id="ARBA00022729"/>
    </source>
</evidence>
<dbReference type="SUPFAM" id="SSF49265">
    <property type="entry name" value="Fibronectin type III"/>
    <property type="match status" value="1"/>
</dbReference>
<dbReference type="InterPro" id="IPR002049">
    <property type="entry name" value="LE_dom"/>
</dbReference>
<evidence type="ECO:0000256" key="2">
    <source>
        <dbReference type="ARBA" id="ARBA00022737"/>
    </source>
</evidence>
<dbReference type="GeneID" id="105321914"/>